<evidence type="ECO:0000256" key="1">
    <source>
        <dbReference type="SAM" id="Phobius"/>
    </source>
</evidence>
<dbReference type="Proteomes" id="UP000499080">
    <property type="component" value="Unassembled WGS sequence"/>
</dbReference>
<comment type="caution">
    <text evidence="2">The sequence shown here is derived from an EMBL/GenBank/DDBJ whole genome shotgun (WGS) entry which is preliminary data.</text>
</comment>
<proteinExistence type="predicted"/>
<gene>
    <name evidence="2" type="ORF">AVEN_127116_1</name>
</gene>
<keyword evidence="1" id="KW-0812">Transmembrane</keyword>
<keyword evidence="3" id="KW-1185">Reference proteome</keyword>
<protein>
    <submittedName>
        <fullName evidence="2">Uncharacterized protein</fullName>
    </submittedName>
</protein>
<dbReference type="OrthoDB" id="6435189at2759"/>
<evidence type="ECO:0000313" key="2">
    <source>
        <dbReference type="EMBL" id="GBM56772.1"/>
    </source>
</evidence>
<feature type="transmembrane region" description="Helical" evidence="1">
    <location>
        <begin position="215"/>
        <end position="233"/>
    </location>
</feature>
<dbReference type="EMBL" id="BGPR01001563">
    <property type="protein sequence ID" value="GBM56772.1"/>
    <property type="molecule type" value="Genomic_DNA"/>
</dbReference>
<organism evidence="2 3">
    <name type="scientific">Araneus ventricosus</name>
    <name type="common">Orbweaver spider</name>
    <name type="synonym">Epeira ventricosa</name>
    <dbReference type="NCBI Taxonomy" id="182803"/>
    <lineage>
        <taxon>Eukaryota</taxon>
        <taxon>Metazoa</taxon>
        <taxon>Ecdysozoa</taxon>
        <taxon>Arthropoda</taxon>
        <taxon>Chelicerata</taxon>
        <taxon>Arachnida</taxon>
        <taxon>Araneae</taxon>
        <taxon>Araneomorphae</taxon>
        <taxon>Entelegynae</taxon>
        <taxon>Araneoidea</taxon>
        <taxon>Araneidae</taxon>
        <taxon>Araneus</taxon>
    </lineage>
</organism>
<sequence length="250" mass="28906">MVVVAAAMIFINPKFLYKENIPEVQVSFWLRENHWIVRKLLSLIDDGIDLYMLFGIPTIVIMIYTAYCLELASVHSCVANILMKQRENREVLFFIAKKSFHLFAHFEELMSLPIGIVVVRITLEIFRIMIGWFHLQYNKNNLSNMLVLIFVMMVAAADFAQGSISSLRKRLVIVISNDTHLLSHADFYRKYLLLKESESETQLTAWKVFILNRSFILNIITFCSSYAIIMLQFNTSVKTCSPTESGSIMK</sequence>
<name>A0A4Y2GS15_ARAVE</name>
<evidence type="ECO:0000313" key="3">
    <source>
        <dbReference type="Proteomes" id="UP000499080"/>
    </source>
</evidence>
<dbReference type="AlphaFoldDB" id="A0A4Y2GS15"/>
<feature type="transmembrane region" description="Helical" evidence="1">
    <location>
        <begin position="50"/>
        <end position="82"/>
    </location>
</feature>
<feature type="transmembrane region" description="Helical" evidence="1">
    <location>
        <begin position="102"/>
        <end position="122"/>
    </location>
</feature>
<reference evidence="2 3" key="1">
    <citation type="journal article" date="2019" name="Sci. Rep.">
        <title>Orb-weaving spider Araneus ventricosus genome elucidates the spidroin gene catalogue.</title>
        <authorList>
            <person name="Kono N."/>
            <person name="Nakamura H."/>
            <person name="Ohtoshi R."/>
            <person name="Moran D.A.P."/>
            <person name="Shinohara A."/>
            <person name="Yoshida Y."/>
            <person name="Fujiwara M."/>
            <person name="Mori M."/>
            <person name="Tomita M."/>
            <person name="Arakawa K."/>
        </authorList>
    </citation>
    <scope>NUCLEOTIDE SEQUENCE [LARGE SCALE GENOMIC DNA]</scope>
</reference>
<keyword evidence="1" id="KW-0472">Membrane</keyword>
<feature type="transmembrane region" description="Helical" evidence="1">
    <location>
        <begin position="142"/>
        <end position="160"/>
    </location>
</feature>
<accession>A0A4Y2GS15</accession>
<keyword evidence="1" id="KW-1133">Transmembrane helix</keyword>